<reference evidence="1 2" key="1">
    <citation type="journal article" date="2019" name="Commun. Biol.">
        <title>The bagworm genome reveals a unique fibroin gene that provides high tensile strength.</title>
        <authorList>
            <person name="Kono N."/>
            <person name="Nakamura H."/>
            <person name="Ohtoshi R."/>
            <person name="Tomita M."/>
            <person name="Numata K."/>
            <person name="Arakawa K."/>
        </authorList>
    </citation>
    <scope>NUCLEOTIDE SEQUENCE [LARGE SCALE GENOMIC DNA]</scope>
</reference>
<dbReference type="AlphaFoldDB" id="A0A4C2A9H6"/>
<dbReference type="EMBL" id="BGZK01002917">
    <property type="protein sequence ID" value="GBP97336.1"/>
    <property type="molecule type" value="Genomic_DNA"/>
</dbReference>
<keyword evidence="2" id="KW-1185">Reference proteome</keyword>
<evidence type="ECO:0000313" key="1">
    <source>
        <dbReference type="EMBL" id="GBP97336.1"/>
    </source>
</evidence>
<dbReference type="OrthoDB" id="411871at2759"/>
<organism evidence="1 2">
    <name type="scientific">Eumeta variegata</name>
    <name type="common">Bagworm moth</name>
    <name type="synonym">Eumeta japonica</name>
    <dbReference type="NCBI Taxonomy" id="151549"/>
    <lineage>
        <taxon>Eukaryota</taxon>
        <taxon>Metazoa</taxon>
        <taxon>Ecdysozoa</taxon>
        <taxon>Arthropoda</taxon>
        <taxon>Hexapoda</taxon>
        <taxon>Insecta</taxon>
        <taxon>Pterygota</taxon>
        <taxon>Neoptera</taxon>
        <taxon>Endopterygota</taxon>
        <taxon>Lepidoptera</taxon>
        <taxon>Glossata</taxon>
        <taxon>Ditrysia</taxon>
        <taxon>Tineoidea</taxon>
        <taxon>Psychidae</taxon>
        <taxon>Oiketicinae</taxon>
        <taxon>Eumeta</taxon>
    </lineage>
</organism>
<accession>A0A4C2A9H6</accession>
<protein>
    <submittedName>
        <fullName evidence="1">Uncharacterized protein</fullName>
    </submittedName>
</protein>
<proteinExistence type="predicted"/>
<name>A0A4C2A9H6_EUMVA</name>
<dbReference type="Proteomes" id="UP000299102">
    <property type="component" value="Unassembled WGS sequence"/>
</dbReference>
<gene>
    <name evidence="1" type="ORF">EVAR_103849_1</name>
</gene>
<sequence>MRDIQTALTFRQIAESGNVDPWGMAYRAASGRCRAPRNVVNGLALAEGFAADTAGAMSGMLRSLCPDDDPAGDSGYHRWLEWRRPWSSGDGPWAHWER</sequence>
<evidence type="ECO:0000313" key="2">
    <source>
        <dbReference type="Proteomes" id="UP000299102"/>
    </source>
</evidence>
<comment type="caution">
    <text evidence="1">The sequence shown here is derived from an EMBL/GenBank/DDBJ whole genome shotgun (WGS) entry which is preliminary data.</text>
</comment>